<dbReference type="PANTHER" id="PTHR43394">
    <property type="entry name" value="ATP-DEPENDENT PERMEASE MDL1, MITOCHONDRIAL"/>
    <property type="match status" value="1"/>
</dbReference>
<evidence type="ECO:0000256" key="4">
    <source>
        <dbReference type="ARBA" id="ARBA00022692"/>
    </source>
</evidence>
<dbReference type="InterPro" id="IPR003439">
    <property type="entry name" value="ABC_transporter-like_ATP-bd"/>
</dbReference>
<organism evidence="12 13">
    <name type="scientific">Dysgonomonas mossii</name>
    <dbReference type="NCBI Taxonomy" id="163665"/>
    <lineage>
        <taxon>Bacteria</taxon>
        <taxon>Pseudomonadati</taxon>
        <taxon>Bacteroidota</taxon>
        <taxon>Bacteroidia</taxon>
        <taxon>Bacteroidales</taxon>
        <taxon>Dysgonomonadaceae</taxon>
        <taxon>Dysgonomonas</taxon>
    </lineage>
</organism>
<evidence type="ECO:0000256" key="9">
    <source>
        <dbReference type="SAM" id="Phobius"/>
    </source>
</evidence>
<dbReference type="InterPro" id="IPR036640">
    <property type="entry name" value="ABC1_TM_sf"/>
</dbReference>
<comment type="caution">
    <text evidence="12">The sequence shown here is derived from an EMBL/GenBank/DDBJ whole genome shotgun (WGS) entry which is preliminary data.</text>
</comment>
<keyword evidence="6 12" id="KW-0067">ATP-binding</keyword>
<dbReference type="OrthoDB" id="9760358at2"/>
<dbReference type="RefSeq" id="WP_135105552.1">
    <property type="nucleotide sequence ID" value="NZ_JADGKW010000003.1"/>
</dbReference>
<sequence>MAHGDHYKQSGKPIEAKKTFFRIMTYLAKDKKLLIVIGSLIIISIGSNLVGSYMIRPIINNYIIPGNYEGLLHILIILGVIYLIGVAAVYIQYRLLNRIGQRAVTRMRTDLFKKMEKLPIKYFDTHQHGDIMSRYTNDIDQVSNALTDGLSDMLTSSLMLIGIFTLMIYISPILTLATLITIPLMFLSAKTIVTRSKKYFKAQQDTLGDTNGYIEEMISGQKVIKVFGYEKKVEQDFEQLNQKLNEKSKKAQFYSGMMMPVMQNLNTLNFVVVTIVGGLLAIFRGFDVGGLAAFLQYSRQFGRPINELAGLYNSIQAAMAGAERIFQVIDEAPEQKDAPDAITLNNVKGDLKMKDVYFGYKQDKLILKGVSLHATPGTKIALVGETGAGKTTILNMLPRFFDIKSGEITIDGISIHNIKRESLRQSMAIVLQDTHLFTGTVCENIRFGRPEATDEEVIQAAKLTAAHSFIKRLPKGYHTMLENDGANLSQGQRQLLNIARAAIADPPILLLDEATSNIDTRSELLIQKGLDKLMEDRTSIIIAHRLSTVRNADRILVLDDGQIIEQGTHTELLNLKGKYYSLYQEQFEEF</sequence>
<dbReference type="Pfam" id="PF00664">
    <property type="entry name" value="ABC_membrane"/>
    <property type="match status" value="1"/>
</dbReference>
<dbReference type="GO" id="GO:0015421">
    <property type="term" value="F:ABC-type oligopeptide transporter activity"/>
    <property type="evidence" value="ECO:0007669"/>
    <property type="project" value="TreeGrafter"/>
</dbReference>
<evidence type="ECO:0000256" key="8">
    <source>
        <dbReference type="ARBA" id="ARBA00023136"/>
    </source>
</evidence>
<dbReference type="InterPro" id="IPR017871">
    <property type="entry name" value="ABC_transporter-like_CS"/>
</dbReference>
<dbReference type="Gene3D" id="1.20.1560.10">
    <property type="entry name" value="ABC transporter type 1, transmembrane domain"/>
    <property type="match status" value="1"/>
</dbReference>
<gene>
    <name evidence="12" type="ORF">E4T88_11400</name>
</gene>
<evidence type="ECO:0000259" key="10">
    <source>
        <dbReference type="PROSITE" id="PS50893"/>
    </source>
</evidence>
<dbReference type="PROSITE" id="PS50893">
    <property type="entry name" value="ABC_TRANSPORTER_2"/>
    <property type="match status" value="1"/>
</dbReference>
<dbReference type="CDD" id="cd18547">
    <property type="entry name" value="ABC_6TM_Tm288_like"/>
    <property type="match status" value="1"/>
</dbReference>
<keyword evidence="7 9" id="KW-1133">Transmembrane helix</keyword>
<reference evidence="12 13" key="1">
    <citation type="submission" date="2019-03" db="EMBL/GenBank/DDBJ databases">
        <title>Diversity of the mouse oral microbiome.</title>
        <authorList>
            <person name="Joseph S."/>
            <person name="Aduse-Opoku J."/>
            <person name="Curtis M."/>
            <person name="Wade W."/>
            <person name="Hashim A."/>
        </authorList>
    </citation>
    <scope>NUCLEOTIDE SEQUENCE [LARGE SCALE GENOMIC DNA]</scope>
    <source>
        <strain evidence="12 13">P11</strain>
    </source>
</reference>
<evidence type="ECO:0000256" key="6">
    <source>
        <dbReference type="ARBA" id="ARBA00022840"/>
    </source>
</evidence>
<evidence type="ECO:0000256" key="5">
    <source>
        <dbReference type="ARBA" id="ARBA00022741"/>
    </source>
</evidence>
<dbReference type="GO" id="GO:0005524">
    <property type="term" value="F:ATP binding"/>
    <property type="evidence" value="ECO:0007669"/>
    <property type="project" value="UniProtKB-KW"/>
</dbReference>
<dbReference type="SUPFAM" id="SSF90123">
    <property type="entry name" value="ABC transporter transmembrane region"/>
    <property type="match status" value="1"/>
</dbReference>
<dbReference type="InterPro" id="IPR027417">
    <property type="entry name" value="P-loop_NTPase"/>
</dbReference>
<protein>
    <submittedName>
        <fullName evidence="12">ABC transporter ATP-binding protein</fullName>
    </submittedName>
</protein>
<dbReference type="FunFam" id="3.40.50.300:FF:000287">
    <property type="entry name" value="Multidrug ABC transporter ATP-binding protein"/>
    <property type="match status" value="1"/>
</dbReference>
<dbReference type="Pfam" id="PF00005">
    <property type="entry name" value="ABC_tran"/>
    <property type="match status" value="1"/>
</dbReference>
<evidence type="ECO:0000313" key="12">
    <source>
        <dbReference type="EMBL" id="TFU89288.1"/>
    </source>
</evidence>
<dbReference type="FunFam" id="1.20.1560.10:FF:000011">
    <property type="entry name" value="Multidrug ABC transporter ATP-binding protein"/>
    <property type="match status" value="1"/>
</dbReference>
<keyword evidence="5" id="KW-0547">Nucleotide-binding</keyword>
<feature type="transmembrane region" description="Helical" evidence="9">
    <location>
        <begin position="33"/>
        <end position="55"/>
    </location>
</feature>
<dbReference type="InterPro" id="IPR039421">
    <property type="entry name" value="Type_1_exporter"/>
</dbReference>
<keyword evidence="4 9" id="KW-0812">Transmembrane</keyword>
<dbReference type="EMBL" id="SPPK01000003">
    <property type="protein sequence ID" value="TFU89288.1"/>
    <property type="molecule type" value="Genomic_DNA"/>
</dbReference>
<feature type="domain" description="ABC transmembrane type-1" evidence="11">
    <location>
        <begin position="35"/>
        <end position="317"/>
    </location>
</feature>
<dbReference type="InterPro" id="IPR003593">
    <property type="entry name" value="AAA+_ATPase"/>
</dbReference>
<feature type="transmembrane region" description="Helical" evidence="9">
    <location>
        <begin position="70"/>
        <end position="93"/>
    </location>
</feature>
<name>A0A4Y9IMX4_9BACT</name>
<dbReference type="SUPFAM" id="SSF52540">
    <property type="entry name" value="P-loop containing nucleoside triphosphate hydrolases"/>
    <property type="match status" value="1"/>
</dbReference>
<comment type="subcellular location">
    <subcellularLocation>
        <location evidence="1">Cell membrane</location>
        <topology evidence="1">Multi-pass membrane protein</topology>
    </subcellularLocation>
</comment>
<dbReference type="CDD" id="cd03254">
    <property type="entry name" value="ABCC_Glucan_exporter_like"/>
    <property type="match status" value="1"/>
</dbReference>
<evidence type="ECO:0000259" key="11">
    <source>
        <dbReference type="PROSITE" id="PS50929"/>
    </source>
</evidence>
<dbReference type="InterPro" id="IPR011527">
    <property type="entry name" value="ABC1_TM_dom"/>
</dbReference>
<keyword evidence="8 9" id="KW-0472">Membrane</keyword>
<proteinExistence type="predicted"/>
<dbReference type="PROSITE" id="PS00211">
    <property type="entry name" value="ABC_TRANSPORTER_1"/>
    <property type="match status" value="1"/>
</dbReference>
<keyword evidence="3" id="KW-1003">Cell membrane</keyword>
<evidence type="ECO:0000256" key="7">
    <source>
        <dbReference type="ARBA" id="ARBA00022989"/>
    </source>
</evidence>
<dbReference type="Proteomes" id="UP000298285">
    <property type="component" value="Unassembled WGS sequence"/>
</dbReference>
<feature type="domain" description="ABC transporter" evidence="10">
    <location>
        <begin position="351"/>
        <end position="585"/>
    </location>
</feature>
<accession>A0A4Y9IMX4</accession>
<evidence type="ECO:0000256" key="3">
    <source>
        <dbReference type="ARBA" id="ARBA00022475"/>
    </source>
</evidence>
<dbReference type="GO" id="GO:0005886">
    <property type="term" value="C:plasma membrane"/>
    <property type="evidence" value="ECO:0007669"/>
    <property type="project" value="UniProtKB-SubCell"/>
</dbReference>
<dbReference type="Gene3D" id="3.40.50.300">
    <property type="entry name" value="P-loop containing nucleotide triphosphate hydrolases"/>
    <property type="match status" value="1"/>
</dbReference>
<evidence type="ECO:0000256" key="1">
    <source>
        <dbReference type="ARBA" id="ARBA00004651"/>
    </source>
</evidence>
<dbReference type="GO" id="GO:0016887">
    <property type="term" value="F:ATP hydrolysis activity"/>
    <property type="evidence" value="ECO:0007669"/>
    <property type="project" value="InterPro"/>
</dbReference>
<dbReference type="PANTHER" id="PTHR43394:SF1">
    <property type="entry name" value="ATP-BINDING CASSETTE SUB-FAMILY B MEMBER 10, MITOCHONDRIAL"/>
    <property type="match status" value="1"/>
</dbReference>
<dbReference type="PROSITE" id="PS50929">
    <property type="entry name" value="ABC_TM1F"/>
    <property type="match status" value="1"/>
</dbReference>
<keyword evidence="2" id="KW-0813">Transport</keyword>
<evidence type="ECO:0000256" key="2">
    <source>
        <dbReference type="ARBA" id="ARBA00022448"/>
    </source>
</evidence>
<dbReference type="AlphaFoldDB" id="A0A4Y9IMX4"/>
<dbReference type="SMART" id="SM00382">
    <property type="entry name" value="AAA"/>
    <property type="match status" value="1"/>
</dbReference>
<evidence type="ECO:0000313" key="13">
    <source>
        <dbReference type="Proteomes" id="UP000298285"/>
    </source>
</evidence>